<feature type="domain" description="RING-type" evidence="9">
    <location>
        <begin position="2"/>
        <end position="49"/>
    </location>
</feature>
<evidence type="ECO:0000256" key="8">
    <source>
        <dbReference type="SAM" id="MobiDB-lite"/>
    </source>
</evidence>
<dbReference type="GO" id="GO:0031490">
    <property type="term" value="F:chromatin DNA binding"/>
    <property type="evidence" value="ECO:0007669"/>
    <property type="project" value="TreeGrafter"/>
</dbReference>
<evidence type="ECO:0000313" key="11">
    <source>
        <dbReference type="EMBL" id="KAJ4960604.1"/>
    </source>
</evidence>
<dbReference type="InterPro" id="IPR001841">
    <property type="entry name" value="Znf_RING"/>
</dbReference>
<keyword evidence="3" id="KW-0479">Metal-binding</keyword>
<keyword evidence="7" id="KW-0863">Zinc-finger</keyword>
<dbReference type="GO" id="GO:0000785">
    <property type="term" value="C:chromatin"/>
    <property type="evidence" value="ECO:0007669"/>
    <property type="project" value="TreeGrafter"/>
</dbReference>
<dbReference type="InterPro" id="IPR018866">
    <property type="entry name" value="Znf-4CXXC_R1"/>
</dbReference>
<dbReference type="OrthoDB" id="1667110at2759"/>
<feature type="compositionally biased region" description="Polar residues" evidence="8">
    <location>
        <begin position="920"/>
        <end position="940"/>
    </location>
</feature>
<evidence type="ECO:0000256" key="7">
    <source>
        <dbReference type="PROSITE-ProRule" id="PRU00175"/>
    </source>
</evidence>
<comment type="caution">
    <text evidence="11">The sequence shown here is derived from an EMBL/GenBank/DDBJ whole genome shotgun (WGS) entry which is preliminary data.</text>
</comment>
<evidence type="ECO:0000256" key="1">
    <source>
        <dbReference type="ARBA" id="ARBA00004123"/>
    </source>
</evidence>
<reference evidence="11" key="1">
    <citation type="journal article" date="2023" name="Plant J.">
        <title>The genome of the king protea, Protea cynaroides.</title>
        <authorList>
            <person name="Chang J."/>
            <person name="Duong T.A."/>
            <person name="Schoeman C."/>
            <person name="Ma X."/>
            <person name="Roodt D."/>
            <person name="Barker N."/>
            <person name="Li Z."/>
            <person name="Van de Peer Y."/>
            <person name="Mizrachi E."/>
        </authorList>
    </citation>
    <scope>NUCLEOTIDE SEQUENCE</scope>
    <source>
        <tissue evidence="11">Young leaves</tissue>
    </source>
</reference>
<dbReference type="PROSITE" id="PS50089">
    <property type="entry name" value="ZF_RING_2"/>
    <property type="match status" value="1"/>
</dbReference>
<dbReference type="SMART" id="SM00558">
    <property type="entry name" value="JmjC"/>
    <property type="match status" value="1"/>
</dbReference>
<keyword evidence="6" id="KW-0539">Nucleus</keyword>
<protein>
    <recommendedName>
        <fullName evidence="13">Lysine-specific demethylase JMJ25-like</fullName>
    </recommendedName>
</protein>
<dbReference type="FunFam" id="2.60.120.650:FF:000033">
    <property type="entry name" value="Transcription factor jumonji (JmjC) domain-containing protein"/>
    <property type="match status" value="1"/>
</dbReference>
<dbReference type="Proteomes" id="UP001141806">
    <property type="component" value="Unassembled WGS sequence"/>
</dbReference>
<comment type="similarity">
    <text evidence="2">Belongs to the JARID1 histone demethylase family.</text>
</comment>
<feature type="compositionally biased region" description="Basic and acidic residues" evidence="8">
    <location>
        <begin position="693"/>
        <end position="704"/>
    </location>
</feature>
<dbReference type="GO" id="GO:0006357">
    <property type="term" value="P:regulation of transcription by RNA polymerase II"/>
    <property type="evidence" value="ECO:0007669"/>
    <property type="project" value="TreeGrafter"/>
</dbReference>
<comment type="subcellular location">
    <subcellularLocation>
        <location evidence="1">Nucleus</location>
    </subcellularLocation>
</comment>
<feature type="region of interest" description="Disordered" evidence="8">
    <location>
        <begin position="920"/>
        <end position="976"/>
    </location>
</feature>
<dbReference type="Gene3D" id="2.60.120.650">
    <property type="entry name" value="Cupin"/>
    <property type="match status" value="2"/>
</dbReference>
<keyword evidence="12" id="KW-1185">Reference proteome</keyword>
<evidence type="ECO:0008006" key="13">
    <source>
        <dbReference type="Google" id="ProtNLM"/>
    </source>
</evidence>
<evidence type="ECO:0000313" key="12">
    <source>
        <dbReference type="Proteomes" id="UP001141806"/>
    </source>
</evidence>
<dbReference type="GO" id="GO:0003712">
    <property type="term" value="F:transcription coregulator activity"/>
    <property type="evidence" value="ECO:0007669"/>
    <property type="project" value="TreeGrafter"/>
</dbReference>
<evidence type="ECO:0000256" key="3">
    <source>
        <dbReference type="ARBA" id="ARBA00022723"/>
    </source>
</evidence>
<sequence>MCHQCQRNDKGRVVRCKNCRRKRYCVPCMERWYPRLTENSFENLCPFCRGNCNCKACLRAVKGPKELRNSKIKLTDDGEVLHSKYLLHLLLPFLKQLVQEQRKEKEIEARIQGLTQTEIKVQEAVCNKNERMYCDNCKTSIVDLHRSCPSCSYDLCLTCCWEIRDGCLRGCEGKVTKQFCDRGKAYLHGDLPSTPSSPKRSLRLDQEDNINPKSVDYEDLIKQTSVEREDLIEPTQVDHSDLTKLTSVDHGDLCRSTSIWKANENGSIPCPPKEMGGCGCGLLELKCIFMRNGLCELEEKAEELAEKYNLTDVPGPSTQHCSCFERPIDSANKNVRKAASREASSDNYLYCPTAEDVQHGALEHFQQHWVMGEPVIVRNVLELTAGLSWEPMVMWRAFREITKVNRSPHLSVTAIDCLDWCELEVNIHEFFKGYSEGRSHSNMWPVVLKLKDWPPSDFFDERLPRHGAEFVSALPFQEYTHPECGILNLAVKIPKGYLKPDLGPKTYIAYGFPEELGRGDSVTKLHCDMSDAVNVLTHTADVVLSNQQLFEIEKLKEKHRAQDQMEIFGQLQTEHQKVEEKLQEEYVDGHDVKPKIDFLNLGVYEKDKYSIENLTTEKDEEKVGIEEQAKVSTCAFKEKIEEKVELNGTVSHRDGDPCSSAYTMKHNGKHNLMDGENMVSGLPLEEKVDVTVAEETTKSMEKPRGSQGRKRKGEKSHSHLRNKSSKLVTEIGLREHQNGGETAANDAYRRSTTQEDSDTYLPEPAEGGALWDIFRRQDVPKLEAYLRKHSREFRHIHCNLIEQVFHPIHDQSFYLTIEHKKKLKEEFGIEPWTFVQKLEEAVFIPAGCPHQVRNLKSCIKVALDFVSPENVHECVRLTEEFRLLPQSHRAKEDKLEVKKMTLHAIDQVVKVLDSHSRCVSQSGPESTLLETKQLQSQEPSRPSEDLESPSASSSLPPTIAASQTSELDCTAEFCET</sequence>
<evidence type="ECO:0000256" key="4">
    <source>
        <dbReference type="ARBA" id="ARBA00023015"/>
    </source>
</evidence>
<dbReference type="GO" id="GO:0000118">
    <property type="term" value="C:histone deacetylase complex"/>
    <property type="evidence" value="ECO:0007669"/>
    <property type="project" value="TreeGrafter"/>
</dbReference>
<evidence type="ECO:0000256" key="2">
    <source>
        <dbReference type="ARBA" id="ARBA00006801"/>
    </source>
</evidence>
<dbReference type="Pfam" id="PF02373">
    <property type="entry name" value="JmjC"/>
    <property type="match status" value="1"/>
</dbReference>
<feature type="compositionally biased region" description="Low complexity" evidence="8">
    <location>
        <begin position="948"/>
        <end position="957"/>
    </location>
</feature>
<accession>A0A9Q0K1Q6</accession>
<keyword evidence="7" id="KW-0862">Zinc</keyword>
<dbReference type="SUPFAM" id="SSF51197">
    <property type="entry name" value="Clavaminate synthase-like"/>
    <property type="match status" value="1"/>
</dbReference>
<proteinExistence type="inferred from homology"/>
<organism evidence="11 12">
    <name type="scientific">Protea cynaroides</name>
    <dbReference type="NCBI Taxonomy" id="273540"/>
    <lineage>
        <taxon>Eukaryota</taxon>
        <taxon>Viridiplantae</taxon>
        <taxon>Streptophyta</taxon>
        <taxon>Embryophyta</taxon>
        <taxon>Tracheophyta</taxon>
        <taxon>Spermatophyta</taxon>
        <taxon>Magnoliopsida</taxon>
        <taxon>Proteales</taxon>
        <taxon>Proteaceae</taxon>
        <taxon>Protea</taxon>
    </lineage>
</organism>
<dbReference type="InterPro" id="IPR045109">
    <property type="entry name" value="LSDs-like"/>
</dbReference>
<dbReference type="PROSITE" id="PS51184">
    <property type="entry name" value="JMJC"/>
    <property type="match status" value="1"/>
</dbReference>
<feature type="domain" description="JmjC" evidence="10">
    <location>
        <begin position="482"/>
        <end position="882"/>
    </location>
</feature>
<keyword evidence="5" id="KW-0804">Transcription</keyword>
<dbReference type="EMBL" id="JAMYWD010000009">
    <property type="protein sequence ID" value="KAJ4960604.1"/>
    <property type="molecule type" value="Genomic_DNA"/>
</dbReference>
<dbReference type="AlphaFoldDB" id="A0A9Q0K1Q6"/>
<dbReference type="PANTHER" id="PTHR12549:SF11">
    <property type="entry name" value="LYSINE-SPECIFIC DEMETHYLASE JMJ25"/>
    <property type="match status" value="1"/>
</dbReference>
<evidence type="ECO:0000256" key="5">
    <source>
        <dbReference type="ARBA" id="ARBA00023163"/>
    </source>
</evidence>
<keyword evidence="4" id="KW-0805">Transcription regulation</keyword>
<dbReference type="GO" id="GO:0008270">
    <property type="term" value="F:zinc ion binding"/>
    <property type="evidence" value="ECO:0007669"/>
    <property type="project" value="UniProtKB-KW"/>
</dbReference>
<evidence type="ECO:0000259" key="9">
    <source>
        <dbReference type="PROSITE" id="PS50089"/>
    </source>
</evidence>
<gene>
    <name evidence="11" type="ORF">NE237_020514</name>
</gene>
<feature type="region of interest" description="Disordered" evidence="8">
    <location>
        <begin position="693"/>
        <end position="762"/>
    </location>
</feature>
<dbReference type="Pfam" id="PF10497">
    <property type="entry name" value="zf-4CXXC_R1"/>
    <property type="match status" value="1"/>
</dbReference>
<dbReference type="GO" id="GO:0032454">
    <property type="term" value="F:histone H3K9 demethylase activity"/>
    <property type="evidence" value="ECO:0007669"/>
    <property type="project" value="InterPro"/>
</dbReference>
<dbReference type="PANTHER" id="PTHR12549">
    <property type="entry name" value="JMJC DOMAIN-CONTAINING HISTONE DEMETHYLATION PROTEIN"/>
    <property type="match status" value="1"/>
</dbReference>
<evidence type="ECO:0000256" key="6">
    <source>
        <dbReference type="ARBA" id="ARBA00023242"/>
    </source>
</evidence>
<evidence type="ECO:0000259" key="10">
    <source>
        <dbReference type="PROSITE" id="PS51184"/>
    </source>
</evidence>
<feature type="compositionally biased region" description="Basic residues" evidence="8">
    <location>
        <begin position="707"/>
        <end position="724"/>
    </location>
</feature>
<name>A0A9Q0K1Q6_9MAGN</name>
<dbReference type="InterPro" id="IPR003347">
    <property type="entry name" value="JmjC_dom"/>
</dbReference>